<dbReference type="InterPro" id="IPR051043">
    <property type="entry name" value="Sulfatase_Mod_Factor_Kinase"/>
</dbReference>
<protein>
    <submittedName>
        <fullName evidence="2">SUMF1/EgtB/PvdO family nonheme iron enzyme</fullName>
    </submittedName>
</protein>
<organism evidence="2 3">
    <name type="scientific">Ferruginibacter yonginensis</name>
    <dbReference type="NCBI Taxonomy" id="1310416"/>
    <lineage>
        <taxon>Bacteria</taxon>
        <taxon>Pseudomonadati</taxon>
        <taxon>Bacteroidota</taxon>
        <taxon>Chitinophagia</taxon>
        <taxon>Chitinophagales</taxon>
        <taxon>Chitinophagaceae</taxon>
        <taxon>Ferruginibacter</taxon>
    </lineage>
</organism>
<dbReference type="EMBL" id="JBHSCZ010000001">
    <property type="protein sequence ID" value="MFC4262499.1"/>
    <property type="molecule type" value="Genomic_DNA"/>
</dbReference>
<name>A0ABV8QUB3_9BACT</name>
<gene>
    <name evidence="2" type="ORF">ACFOWM_06405</name>
</gene>
<reference evidence="3" key="1">
    <citation type="journal article" date="2019" name="Int. J. Syst. Evol. Microbiol.">
        <title>The Global Catalogue of Microorganisms (GCM) 10K type strain sequencing project: providing services to taxonomists for standard genome sequencing and annotation.</title>
        <authorList>
            <consortium name="The Broad Institute Genomics Platform"/>
            <consortium name="The Broad Institute Genome Sequencing Center for Infectious Disease"/>
            <person name="Wu L."/>
            <person name="Ma J."/>
        </authorList>
    </citation>
    <scope>NUCLEOTIDE SEQUENCE [LARGE SCALE GENOMIC DNA]</scope>
    <source>
        <strain evidence="3">CECT 8289</strain>
    </source>
</reference>
<evidence type="ECO:0000259" key="1">
    <source>
        <dbReference type="Pfam" id="PF03781"/>
    </source>
</evidence>
<feature type="domain" description="Sulfatase-modifying factor enzyme-like" evidence="1">
    <location>
        <begin position="54"/>
        <end position="420"/>
    </location>
</feature>
<dbReference type="InterPro" id="IPR016187">
    <property type="entry name" value="CTDL_fold"/>
</dbReference>
<evidence type="ECO:0000313" key="2">
    <source>
        <dbReference type="EMBL" id="MFC4262499.1"/>
    </source>
</evidence>
<keyword evidence="3" id="KW-1185">Reference proteome</keyword>
<proteinExistence type="predicted"/>
<dbReference type="Proteomes" id="UP001595907">
    <property type="component" value="Unassembled WGS sequence"/>
</dbReference>
<dbReference type="Gene3D" id="3.90.1580.10">
    <property type="entry name" value="paralog of FGE (formylglycine-generating enzyme)"/>
    <property type="match status" value="1"/>
</dbReference>
<dbReference type="RefSeq" id="WP_379707968.1">
    <property type="nucleotide sequence ID" value="NZ_JBHSCZ010000001.1"/>
</dbReference>
<dbReference type="InterPro" id="IPR005532">
    <property type="entry name" value="SUMF_dom"/>
</dbReference>
<accession>A0ABV8QUB3</accession>
<sequence length="431" mass="49033">MNNRLLCSIAVVSLALTAGSCKLISGKGKSGALPNDGQLHGVSPGNRYNLTRPPGMVYVPAGTFHMGPSDEDVNYAYTARNKQVSISGFWMDATEITNNEYRQFTNWVRDSIAAKLMNYVKQGQDGIEYVDWKKASTIKYGDKATFEKIDAIIVTADNRIFGKKELDAKKIVYHSEVFDYKASAYNRDTTVQRKEFIMKQDIPVYPDTLCWIRDFAYSYNEPMSKQYYSHPAYGNYPVVGVNWKQATAFAEWRTHYLAAYNESKKRAGQSDFRLPTEAQWEYAARGGRSQSSYPWGGPYLRNKKGCLLANFKPGRGNYPEDGGLYTVRADAYFPNDFGLYNMAGNVAEWTSSLYYEGSYNFQHDMNPDVRWNAKTTDPPRMKRKVIRGGSWKDVAYFLQTGTRAYEYQDTAKSYIGFRCVIDLPPTIKKGK</sequence>
<evidence type="ECO:0000313" key="3">
    <source>
        <dbReference type="Proteomes" id="UP001595907"/>
    </source>
</evidence>
<comment type="caution">
    <text evidence="2">The sequence shown here is derived from an EMBL/GenBank/DDBJ whole genome shotgun (WGS) entry which is preliminary data.</text>
</comment>
<dbReference type="PANTHER" id="PTHR23150:SF19">
    <property type="entry name" value="FORMYLGLYCINE-GENERATING ENZYME"/>
    <property type="match status" value="1"/>
</dbReference>
<dbReference type="Pfam" id="PF03781">
    <property type="entry name" value="FGE-sulfatase"/>
    <property type="match status" value="1"/>
</dbReference>
<dbReference type="PANTHER" id="PTHR23150">
    <property type="entry name" value="SULFATASE MODIFYING FACTOR 1, 2"/>
    <property type="match status" value="1"/>
</dbReference>
<dbReference type="PROSITE" id="PS51257">
    <property type="entry name" value="PROKAR_LIPOPROTEIN"/>
    <property type="match status" value="1"/>
</dbReference>
<dbReference type="SUPFAM" id="SSF56436">
    <property type="entry name" value="C-type lectin-like"/>
    <property type="match status" value="1"/>
</dbReference>
<dbReference type="InterPro" id="IPR042095">
    <property type="entry name" value="SUMF_sf"/>
</dbReference>